<evidence type="ECO:0000256" key="2">
    <source>
        <dbReference type="ARBA" id="ARBA00022763"/>
    </source>
</evidence>
<dbReference type="PANTHER" id="PTHR35369:SF2">
    <property type="entry name" value="BLR3025 PROTEIN"/>
    <property type="match status" value="1"/>
</dbReference>
<dbReference type="InterPro" id="IPR001126">
    <property type="entry name" value="UmuC"/>
</dbReference>
<evidence type="ECO:0000313" key="6">
    <source>
        <dbReference type="Proteomes" id="UP000076088"/>
    </source>
</evidence>
<dbReference type="InterPro" id="IPR043128">
    <property type="entry name" value="Rev_trsase/Diguanyl_cyclase"/>
</dbReference>
<evidence type="ECO:0000313" key="5">
    <source>
        <dbReference type="EMBL" id="AMU91716.1"/>
    </source>
</evidence>
<reference evidence="6" key="1">
    <citation type="submission" date="2015-11" db="EMBL/GenBank/DDBJ databases">
        <title>Complete genome sequence of a polyethylene-glycol degrader Sphingopyxis macrogoltabida 203N (NBRC 111659).</title>
        <authorList>
            <person name="Yoshiyuki O."/>
            <person name="Shouta N."/>
            <person name="Nagata Y."/>
            <person name="Numata M."/>
            <person name="Tsuchikane K."/>
            <person name="Hosoyama A."/>
            <person name="Yamazoe A."/>
            <person name="Tsuda M."/>
            <person name="Fujita N."/>
            <person name="Kawai F."/>
        </authorList>
    </citation>
    <scope>NUCLEOTIDE SEQUENCE [LARGE SCALE GENOMIC DNA]</scope>
    <source>
        <strain evidence="6">203N</strain>
    </source>
</reference>
<dbReference type="Pfam" id="PF20114">
    <property type="entry name" value="DUF6504"/>
    <property type="match status" value="1"/>
</dbReference>
<keyword evidence="2" id="KW-0227">DNA damage</keyword>
<evidence type="ECO:0000259" key="3">
    <source>
        <dbReference type="Pfam" id="PF00817"/>
    </source>
</evidence>
<dbReference type="Gene3D" id="3.40.1170.60">
    <property type="match status" value="1"/>
</dbReference>
<accession>A0AAC9AXE2</accession>
<keyword evidence="6" id="KW-1185">Reference proteome</keyword>
<dbReference type="Gene3D" id="3.30.70.270">
    <property type="match status" value="1"/>
</dbReference>
<comment type="similarity">
    <text evidence="1">Belongs to the DNA polymerase type-Y family.</text>
</comment>
<dbReference type="Pfam" id="PF00817">
    <property type="entry name" value="IMS"/>
    <property type="match status" value="1"/>
</dbReference>
<gene>
    <name evidence="5" type="ORF">ATM17_22130</name>
</gene>
<dbReference type="CDD" id="cd03468">
    <property type="entry name" value="PolY_like"/>
    <property type="match status" value="1"/>
</dbReference>
<dbReference type="SUPFAM" id="SSF56672">
    <property type="entry name" value="DNA/RNA polymerases"/>
    <property type="match status" value="1"/>
</dbReference>
<dbReference type="InterPro" id="IPR050356">
    <property type="entry name" value="SulA_CellDiv_inhibitor"/>
</dbReference>
<dbReference type="GO" id="GO:0006281">
    <property type="term" value="P:DNA repair"/>
    <property type="evidence" value="ECO:0007669"/>
    <property type="project" value="InterPro"/>
</dbReference>
<reference evidence="5 6" key="2">
    <citation type="journal article" date="2016" name="Genome Announc.">
        <title>Complete Genome Sequence of Sphingopyxis macrogoltabida Strain 203N (NBRC 111659), a Polyethylene Glycol Degrader.</title>
        <authorList>
            <person name="Ohtsubo Y."/>
            <person name="Nonoyama S."/>
            <person name="Nagata Y."/>
            <person name="Numata M."/>
            <person name="Tsuchikane K."/>
            <person name="Hosoyama A."/>
            <person name="Yamazoe A."/>
            <person name="Tsuda M."/>
            <person name="Fujita N."/>
            <person name="Kawai F."/>
        </authorList>
    </citation>
    <scope>NUCLEOTIDE SEQUENCE [LARGE SCALE GENOMIC DNA]</scope>
    <source>
        <strain evidence="5 6">203N</strain>
    </source>
</reference>
<evidence type="ECO:0000256" key="1">
    <source>
        <dbReference type="ARBA" id="ARBA00010945"/>
    </source>
</evidence>
<dbReference type="PANTHER" id="PTHR35369">
    <property type="entry name" value="BLR3025 PROTEIN-RELATED"/>
    <property type="match status" value="1"/>
</dbReference>
<feature type="domain" description="DUF6504" evidence="4">
    <location>
        <begin position="448"/>
        <end position="519"/>
    </location>
</feature>
<dbReference type="EMBL" id="CP013344">
    <property type="protein sequence ID" value="AMU91716.1"/>
    <property type="molecule type" value="Genomic_DNA"/>
</dbReference>
<proteinExistence type="inferred from homology"/>
<dbReference type="Proteomes" id="UP000076088">
    <property type="component" value="Chromosome"/>
</dbReference>
<evidence type="ECO:0000259" key="4">
    <source>
        <dbReference type="Pfam" id="PF20114"/>
    </source>
</evidence>
<name>A0AAC9AXE2_SPHMC</name>
<protein>
    <submittedName>
        <fullName evidence="5">Protein ImuB</fullName>
    </submittedName>
</protein>
<sequence length="524" mass="56405">MPAHQRPTLRELGRRSEAAAPVFRALRGDDGSPPGAAAPLPLLWGARPTIIVARSGQRDVVTAACPAALDLGLAPGMAAAHARALVSDLEILDADPEADRAWLDRLALHAARYWTPAAAVSGGDGLWLDLSGTTQLFGGEERFAARLLGFLKRLGFTARVAIAGTPGSAYALARYGGHASSVLPEGREGKALAPLPLAALRLKPEALAAAARFGIERIADLYPMPRGPLARRLGRAAVERLDQARGFVPEPIVPVVPFEMPEARRALLEPIGTAEAIEQVISDLLADLVPALRERGLGIRSLVLRCDRLDMGEQVIAVGTARATRDASHLLRLFKLRIDRIEPGFGIEAMTLAAPQVETLGAEAIGGAAFDGTPRPPDLAPLVDALGGRAGEAALFRLRSIESDVPERAIGRAGPLAKPEGWPSWARPIRMLALPEALRGVVALLPDHPPRRFAWRGRTYAVVAGDGPERIHGEWWRRPGEMWAVRDYFRVEATSGERFWLFRRGDAITENTGDLSWYMHGVFG</sequence>
<dbReference type="AlphaFoldDB" id="A0AAC9AXE2"/>
<feature type="domain" description="UmuC" evidence="3">
    <location>
        <begin position="50"/>
        <end position="169"/>
    </location>
</feature>
<dbReference type="InterPro" id="IPR045443">
    <property type="entry name" value="DUF6504"/>
</dbReference>
<dbReference type="InterPro" id="IPR043502">
    <property type="entry name" value="DNA/RNA_pol_sf"/>
</dbReference>
<organism evidence="5 6">
    <name type="scientific">Sphingopyxis macrogoltabida</name>
    <name type="common">Sphingomonas macrogoltabidus</name>
    <dbReference type="NCBI Taxonomy" id="33050"/>
    <lineage>
        <taxon>Bacteria</taxon>
        <taxon>Pseudomonadati</taxon>
        <taxon>Pseudomonadota</taxon>
        <taxon>Alphaproteobacteria</taxon>
        <taxon>Sphingomonadales</taxon>
        <taxon>Sphingomonadaceae</taxon>
        <taxon>Sphingopyxis</taxon>
    </lineage>
</organism>